<feature type="region of interest" description="Disordered" evidence="1">
    <location>
        <begin position="289"/>
        <end position="703"/>
    </location>
</feature>
<sequence length="703" mass="78206">KKDNIVKPAKASQEKVDTDREKSPRMEPPVKKVKEELPKTDSVKTSSSQKDEKALGTPRKVHPKVTKDHPETRPTKEEKAKKDHPKEIKSEKPSNKEDKSKKTGEKSKPSDAKTEKRKRKADEKVDKEHESTSVKASKPETAESKTSPKGKIEPDGEKGERTPEKDKSAFLITPAKKIKLNRETGKKIVSGETVPPAKEPVEKTEPSSSKVKQEKVKGKARRKVTAADGSSSTLVDYTSTSSTGGSPVRKSEEKTDTKRTVIKTMEEYNNDITAPAEDVIIMIQVPQSKWDKDDFESEEEDIKSTQPPSNIGKPASVVKNMSAKPPNPVKHNEKETEPLEKTQKTTKEVSYESSQHDAKSSKSLMSNEKGKTKERDHSLSDKDTSEKRKSSVQPEKDHSERATEQGNGKSISQSSKDSRSSDKHDTGRGSTAKDFTPNRDKKSDHDSNREHSSSKRRDEKSELARRKDSPSRNRESTSGQKSKPRDERAEPSKKGTGDSKRSSYSPSRDRKQSDHKTTHDSKQKEMEKEKEEKEEEKEEKDKHVSEIKSNKEKEPSCNKSSLRQESPDAKNEKENVTGQNDKTGVKPKPQVSNPSRLSSDPTRETDEAAFVPDYNESDSESNVSAKDEETVGKNSKEPKEKAVDKVKEDTAAPATVDQPEAGRSQSQSSPSVSRSRSQSPSESQTRSHSSSASSGESQDSKKK</sequence>
<feature type="compositionally biased region" description="Basic and acidic residues" evidence="1">
    <location>
        <begin position="249"/>
        <end position="259"/>
    </location>
</feature>
<feature type="compositionally biased region" description="Basic and acidic residues" evidence="1">
    <location>
        <begin position="150"/>
        <end position="168"/>
    </location>
</feature>
<feature type="compositionally biased region" description="Basic and acidic residues" evidence="1">
    <location>
        <begin position="330"/>
        <end position="360"/>
    </location>
</feature>
<feature type="compositionally biased region" description="Basic and acidic residues" evidence="1">
    <location>
        <begin position="625"/>
        <end position="650"/>
    </location>
</feature>
<gene>
    <name evidence="2" type="primary">Rbbp6_0</name>
    <name evidence="2" type="ORF">CHATOR_R14019</name>
</gene>
<feature type="compositionally biased region" description="Basic and acidic residues" evidence="1">
    <location>
        <begin position="436"/>
        <end position="475"/>
    </location>
</feature>
<evidence type="ECO:0000256" key="1">
    <source>
        <dbReference type="SAM" id="MobiDB-lite"/>
    </source>
</evidence>
<proteinExistence type="predicted"/>
<comment type="caution">
    <text evidence="2">The sequence shown here is derived from an EMBL/GenBank/DDBJ whole genome shotgun (WGS) entry which is preliminary data.</text>
</comment>
<accession>A0A7L0JPT3</accession>
<feature type="non-terminal residue" evidence="2">
    <location>
        <position position="1"/>
    </location>
</feature>
<dbReference type="GO" id="GO:0016874">
    <property type="term" value="F:ligase activity"/>
    <property type="evidence" value="ECO:0007669"/>
    <property type="project" value="UniProtKB-KW"/>
</dbReference>
<feature type="compositionally biased region" description="Basic and acidic residues" evidence="1">
    <location>
        <begin position="416"/>
        <end position="427"/>
    </location>
</feature>
<keyword evidence="2" id="KW-0436">Ligase</keyword>
<feature type="non-terminal residue" evidence="2">
    <location>
        <position position="703"/>
    </location>
</feature>
<keyword evidence="3" id="KW-1185">Reference proteome</keyword>
<feature type="compositionally biased region" description="Low complexity" evidence="1">
    <location>
        <begin position="663"/>
        <end position="697"/>
    </location>
</feature>
<name>A0A7L0JPT3_CHATO</name>
<feature type="compositionally biased region" description="Basic and acidic residues" evidence="1">
    <location>
        <begin position="368"/>
        <end position="403"/>
    </location>
</feature>
<feature type="compositionally biased region" description="Basic and acidic residues" evidence="1">
    <location>
        <begin position="199"/>
        <end position="217"/>
    </location>
</feature>
<feature type="compositionally biased region" description="Polar residues" evidence="1">
    <location>
        <begin position="228"/>
        <end position="245"/>
    </location>
</feature>
<feature type="compositionally biased region" description="Basic and acidic residues" evidence="1">
    <location>
        <begin position="483"/>
        <end position="531"/>
    </location>
</feature>
<feature type="compositionally biased region" description="Basic and acidic residues" evidence="1">
    <location>
        <begin position="565"/>
        <end position="575"/>
    </location>
</feature>
<protein>
    <submittedName>
        <fullName evidence="2">RBBP6 ligase</fullName>
    </submittedName>
</protein>
<dbReference type="AlphaFoldDB" id="A0A7L0JPT3"/>
<feature type="compositionally biased region" description="Polar residues" evidence="1">
    <location>
        <begin position="590"/>
        <end position="600"/>
    </location>
</feature>
<organism evidence="2 3">
    <name type="scientific">Chauna torquata</name>
    <name type="common">Southern screamer</name>
    <dbReference type="NCBI Taxonomy" id="30388"/>
    <lineage>
        <taxon>Eukaryota</taxon>
        <taxon>Metazoa</taxon>
        <taxon>Chordata</taxon>
        <taxon>Craniata</taxon>
        <taxon>Vertebrata</taxon>
        <taxon>Euteleostomi</taxon>
        <taxon>Archelosauria</taxon>
        <taxon>Archosauria</taxon>
        <taxon>Dinosauria</taxon>
        <taxon>Saurischia</taxon>
        <taxon>Theropoda</taxon>
        <taxon>Coelurosauria</taxon>
        <taxon>Aves</taxon>
        <taxon>Neognathae</taxon>
        <taxon>Galloanserae</taxon>
        <taxon>Anseriformes</taxon>
        <taxon>Anhimidae</taxon>
        <taxon>Chauna</taxon>
    </lineage>
</organism>
<evidence type="ECO:0000313" key="3">
    <source>
        <dbReference type="Proteomes" id="UP000537522"/>
    </source>
</evidence>
<dbReference type="EMBL" id="VXAL01002340">
    <property type="protein sequence ID" value="NXK45433.1"/>
    <property type="molecule type" value="Genomic_DNA"/>
</dbReference>
<feature type="compositionally biased region" description="Basic and acidic residues" evidence="1">
    <location>
        <begin position="65"/>
        <end position="143"/>
    </location>
</feature>
<evidence type="ECO:0000313" key="2">
    <source>
        <dbReference type="EMBL" id="NXK45433.1"/>
    </source>
</evidence>
<dbReference type="Proteomes" id="UP000537522">
    <property type="component" value="Unassembled WGS sequence"/>
</dbReference>
<reference evidence="2 3" key="1">
    <citation type="submission" date="2019-09" db="EMBL/GenBank/DDBJ databases">
        <title>Bird 10,000 Genomes (B10K) Project - Family phase.</title>
        <authorList>
            <person name="Zhang G."/>
        </authorList>
    </citation>
    <scope>NUCLEOTIDE SEQUENCE [LARGE SCALE GENOMIC DNA]</scope>
    <source>
        <strain evidence="2">B10K-DU-011-36</strain>
        <tissue evidence="2">Muscle</tissue>
    </source>
</reference>
<feature type="compositionally biased region" description="Basic and acidic residues" evidence="1">
    <location>
        <begin position="12"/>
        <end position="42"/>
    </location>
</feature>
<feature type="compositionally biased region" description="Basic and acidic residues" evidence="1">
    <location>
        <begin position="539"/>
        <end position="556"/>
    </location>
</feature>
<feature type="region of interest" description="Disordered" evidence="1">
    <location>
        <begin position="1"/>
        <end position="259"/>
    </location>
</feature>